<organism evidence="2 3">
    <name type="scientific">Cannabis sativa</name>
    <name type="common">Hemp</name>
    <name type="synonym">Marijuana</name>
    <dbReference type="NCBI Taxonomy" id="3483"/>
    <lineage>
        <taxon>Eukaryota</taxon>
        <taxon>Viridiplantae</taxon>
        <taxon>Streptophyta</taxon>
        <taxon>Embryophyta</taxon>
        <taxon>Tracheophyta</taxon>
        <taxon>Spermatophyta</taxon>
        <taxon>Magnoliopsida</taxon>
        <taxon>eudicotyledons</taxon>
        <taxon>Gunneridae</taxon>
        <taxon>Pentapetalae</taxon>
        <taxon>rosids</taxon>
        <taxon>fabids</taxon>
        <taxon>Rosales</taxon>
        <taxon>Cannabaceae</taxon>
        <taxon>Cannabis</taxon>
    </lineage>
</organism>
<dbReference type="AlphaFoldDB" id="A0A7J6GS92"/>
<keyword evidence="1" id="KW-0812">Transmembrane</keyword>
<dbReference type="Proteomes" id="UP000525078">
    <property type="component" value="Unassembled WGS sequence"/>
</dbReference>
<proteinExistence type="predicted"/>
<protein>
    <submittedName>
        <fullName evidence="2">Uncharacterized protein</fullName>
    </submittedName>
</protein>
<evidence type="ECO:0000256" key="1">
    <source>
        <dbReference type="SAM" id="Phobius"/>
    </source>
</evidence>
<keyword evidence="1" id="KW-1133">Transmembrane helix</keyword>
<evidence type="ECO:0000313" key="2">
    <source>
        <dbReference type="EMBL" id="KAF4385638.1"/>
    </source>
</evidence>
<sequence length="129" mass="14410">MKLFIFFICYVFVLFQGYIIWTFFFVMKEYGGVSLPPMIFDIKQGDKVYMNVTNGVWIGYLPGQKSLQQLESEMSCSTTFGSARVLVSPSSSNCPEAIFLRILLIIFPLLVFGSPGAQWILSGAANAPI</sequence>
<dbReference type="EMBL" id="JAATIP010000044">
    <property type="protein sequence ID" value="KAF4385638.1"/>
    <property type="molecule type" value="Genomic_DNA"/>
</dbReference>
<comment type="caution">
    <text evidence="2">The sequence shown here is derived from an EMBL/GenBank/DDBJ whole genome shotgun (WGS) entry which is preliminary data.</text>
</comment>
<reference evidence="2 3" key="1">
    <citation type="journal article" date="2020" name="bioRxiv">
        <title>Sequence and annotation of 42 cannabis genomes reveals extensive copy number variation in cannabinoid synthesis and pathogen resistance genes.</title>
        <authorList>
            <person name="Mckernan K.J."/>
            <person name="Helbert Y."/>
            <person name="Kane L.T."/>
            <person name="Ebling H."/>
            <person name="Zhang L."/>
            <person name="Liu B."/>
            <person name="Eaton Z."/>
            <person name="Mclaughlin S."/>
            <person name="Kingan S."/>
            <person name="Baybayan P."/>
            <person name="Concepcion G."/>
            <person name="Jordan M."/>
            <person name="Riva A."/>
            <person name="Barbazuk W."/>
            <person name="Harkins T."/>
        </authorList>
    </citation>
    <scope>NUCLEOTIDE SEQUENCE [LARGE SCALE GENOMIC DNA]</scope>
    <source>
        <strain evidence="3">cv. Jamaican Lion 4</strain>
        <tissue evidence="2">Leaf</tissue>
    </source>
</reference>
<accession>A0A7J6GS92</accession>
<keyword evidence="1" id="KW-0472">Membrane</keyword>
<gene>
    <name evidence="2" type="ORF">F8388_010194</name>
</gene>
<name>A0A7J6GS92_CANSA</name>
<feature type="transmembrane region" description="Helical" evidence="1">
    <location>
        <begin position="7"/>
        <end position="27"/>
    </location>
</feature>
<evidence type="ECO:0000313" key="3">
    <source>
        <dbReference type="Proteomes" id="UP000525078"/>
    </source>
</evidence>
<feature type="transmembrane region" description="Helical" evidence="1">
    <location>
        <begin position="98"/>
        <end position="121"/>
    </location>
</feature>